<keyword evidence="1" id="KW-0472">Membrane</keyword>
<dbReference type="AlphaFoldDB" id="A0A0F0CNH8"/>
<sequence>MLSIIYYFVFNIFIGDYIKYSCIVPADASFQVYRDNFIFFVKVFYYFRYFLFCFIIVIRLFYVKNKFFRWLIKKICYFA</sequence>
<protein>
    <submittedName>
        <fullName evidence="2">Membrane protein</fullName>
    </submittedName>
</protein>
<evidence type="ECO:0000313" key="2">
    <source>
        <dbReference type="EMBL" id="KJJ84883.1"/>
    </source>
</evidence>
<comment type="caution">
    <text evidence="2">The sequence shown here is derived from an EMBL/GenBank/DDBJ whole genome shotgun (WGS) entry which is preliminary data.</text>
</comment>
<organism evidence="2 3">
    <name type="scientific">Candidatus Omnitrophus magneticus</name>
    <dbReference type="NCBI Taxonomy" id="1609969"/>
    <lineage>
        <taxon>Bacteria</taxon>
        <taxon>Pseudomonadati</taxon>
        <taxon>Candidatus Omnitrophota</taxon>
        <taxon>Candidatus Omnitrophus</taxon>
    </lineage>
</organism>
<proteinExistence type="predicted"/>
<gene>
    <name evidence="2" type="ORF">OMAG_001244</name>
</gene>
<dbReference type="EMBL" id="JYNY01000243">
    <property type="protein sequence ID" value="KJJ84883.1"/>
    <property type="molecule type" value="Genomic_DNA"/>
</dbReference>
<feature type="transmembrane region" description="Helical" evidence="1">
    <location>
        <begin position="43"/>
        <end position="62"/>
    </location>
</feature>
<reference evidence="2 3" key="1">
    <citation type="submission" date="2015-02" db="EMBL/GenBank/DDBJ databases">
        <title>Single-cell genomics of uncultivated deep-branching MTB reveals a conserved set of magnetosome genes.</title>
        <authorList>
            <person name="Kolinko S."/>
            <person name="Richter M."/>
            <person name="Glockner F.O."/>
            <person name="Brachmann A."/>
            <person name="Schuler D."/>
        </authorList>
    </citation>
    <scope>NUCLEOTIDE SEQUENCE [LARGE SCALE GENOMIC DNA]</scope>
    <source>
        <strain evidence="2">SKK-01</strain>
    </source>
</reference>
<keyword evidence="1" id="KW-0812">Transmembrane</keyword>
<dbReference type="Proteomes" id="UP000033428">
    <property type="component" value="Unassembled WGS sequence"/>
</dbReference>
<accession>A0A0F0CNH8</accession>
<name>A0A0F0CNH8_9BACT</name>
<keyword evidence="3" id="KW-1185">Reference proteome</keyword>
<evidence type="ECO:0000256" key="1">
    <source>
        <dbReference type="SAM" id="Phobius"/>
    </source>
</evidence>
<evidence type="ECO:0000313" key="3">
    <source>
        <dbReference type="Proteomes" id="UP000033428"/>
    </source>
</evidence>
<keyword evidence="1" id="KW-1133">Transmembrane helix</keyword>